<keyword evidence="2" id="KW-1185">Reference proteome</keyword>
<protein>
    <submittedName>
        <fullName evidence="1">Uncharacterized protein</fullName>
    </submittedName>
</protein>
<dbReference type="Gene3D" id="2.40.30.10">
    <property type="entry name" value="Translation factors"/>
    <property type="match status" value="1"/>
</dbReference>
<feature type="non-terminal residue" evidence="1">
    <location>
        <position position="59"/>
    </location>
</feature>
<accession>A0A9P6M901</accession>
<comment type="caution">
    <text evidence="1">The sequence shown here is derived from an EMBL/GenBank/DDBJ whole genome shotgun (WGS) entry which is preliminary data.</text>
</comment>
<dbReference type="SUPFAM" id="SSF50447">
    <property type="entry name" value="Translation proteins"/>
    <property type="match status" value="1"/>
</dbReference>
<organism evidence="1 2">
    <name type="scientific">Modicella reniformis</name>
    <dbReference type="NCBI Taxonomy" id="1440133"/>
    <lineage>
        <taxon>Eukaryota</taxon>
        <taxon>Fungi</taxon>
        <taxon>Fungi incertae sedis</taxon>
        <taxon>Mucoromycota</taxon>
        <taxon>Mortierellomycotina</taxon>
        <taxon>Mortierellomycetes</taxon>
        <taxon>Mortierellales</taxon>
        <taxon>Mortierellaceae</taxon>
        <taxon>Modicella</taxon>
    </lineage>
</organism>
<reference evidence="1" key="1">
    <citation type="journal article" date="2020" name="Fungal Divers.">
        <title>Resolving the Mortierellaceae phylogeny through synthesis of multi-gene phylogenetics and phylogenomics.</title>
        <authorList>
            <person name="Vandepol N."/>
            <person name="Liber J."/>
            <person name="Desiro A."/>
            <person name="Na H."/>
            <person name="Kennedy M."/>
            <person name="Barry K."/>
            <person name="Grigoriev I.V."/>
            <person name="Miller A.N."/>
            <person name="O'Donnell K."/>
            <person name="Stajich J.E."/>
            <person name="Bonito G."/>
        </authorList>
    </citation>
    <scope>NUCLEOTIDE SEQUENCE</scope>
    <source>
        <strain evidence="1">MES-2147</strain>
    </source>
</reference>
<dbReference type="Proteomes" id="UP000749646">
    <property type="component" value="Unassembled WGS sequence"/>
</dbReference>
<proteinExistence type="predicted"/>
<evidence type="ECO:0000313" key="1">
    <source>
        <dbReference type="EMBL" id="KAF9981173.1"/>
    </source>
</evidence>
<sequence length="59" mass="6262">MIDQLDAQPRTVETPFRTSVVDVSKRTGCVSVAGRLEAGNIQVGETSTVIPGSEMTVVK</sequence>
<gene>
    <name evidence="1" type="ORF">BGZ65_004245</name>
</gene>
<dbReference type="InterPro" id="IPR009000">
    <property type="entry name" value="Transl_B-barrel_sf"/>
</dbReference>
<dbReference type="AlphaFoldDB" id="A0A9P6M901"/>
<dbReference type="EMBL" id="JAAAHW010003735">
    <property type="protein sequence ID" value="KAF9981173.1"/>
    <property type="molecule type" value="Genomic_DNA"/>
</dbReference>
<evidence type="ECO:0000313" key="2">
    <source>
        <dbReference type="Proteomes" id="UP000749646"/>
    </source>
</evidence>
<name>A0A9P6M901_9FUNG</name>